<evidence type="ECO:0000313" key="3">
    <source>
        <dbReference type="Proteomes" id="UP001500791"/>
    </source>
</evidence>
<dbReference type="RefSeq" id="WP_167178678.1">
    <property type="nucleotide sequence ID" value="NZ_BAAAEJ010000005.1"/>
</dbReference>
<name>A0ABP3I118_9CAUL</name>
<keyword evidence="3" id="KW-1185">Reference proteome</keyword>
<feature type="region of interest" description="Disordered" evidence="1">
    <location>
        <begin position="92"/>
        <end position="121"/>
    </location>
</feature>
<feature type="compositionally biased region" description="Low complexity" evidence="1">
    <location>
        <begin position="100"/>
        <end position="113"/>
    </location>
</feature>
<evidence type="ECO:0000256" key="1">
    <source>
        <dbReference type="SAM" id="MobiDB-lite"/>
    </source>
</evidence>
<accession>A0ABP3I118</accession>
<proteinExistence type="predicted"/>
<reference evidence="3" key="1">
    <citation type="journal article" date="2019" name="Int. J. Syst. Evol. Microbiol.">
        <title>The Global Catalogue of Microorganisms (GCM) 10K type strain sequencing project: providing services to taxonomists for standard genome sequencing and annotation.</title>
        <authorList>
            <consortium name="The Broad Institute Genomics Platform"/>
            <consortium name="The Broad Institute Genome Sequencing Center for Infectious Disease"/>
            <person name="Wu L."/>
            <person name="Ma J."/>
        </authorList>
    </citation>
    <scope>NUCLEOTIDE SEQUENCE [LARGE SCALE GENOMIC DNA]</scope>
    <source>
        <strain evidence="3">JCM 13476</strain>
    </source>
</reference>
<dbReference type="Proteomes" id="UP001500791">
    <property type="component" value="Unassembled WGS sequence"/>
</dbReference>
<sequence length="121" mass="12639">MSHDTQALLQAVSAELGDIATGVKSAGDLMGEVMSHLSAQNRLSYMARIQSFDVLVQRLEALSGLSGALASEQPLDTALAALPLAEMAERLQEAAHRGRPTAPSAAAPDTTQASGELHLFD</sequence>
<protein>
    <submittedName>
        <fullName evidence="2">Uncharacterized protein</fullName>
    </submittedName>
</protein>
<comment type="caution">
    <text evidence="2">The sequence shown here is derived from an EMBL/GenBank/DDBJ whole genome shotgun (WGS) entry which is preliminary data.</text>
</comment>
<evidence type="ECO:0000313" key="2">
    <source>
        <dbReference type="EMBL" id="GAA0387189.1"/>
    </source>
</evidence>
<dbReference type="EMBL" id="BAAAEJ010000005">
    <property type="protein sequence ID" value="GAA0387189.1"/>
    <property type="molecule type" value="Genomic_DNA"/>
</dbReference>
<organism evidence="2 3">
    <name type="scientific">Brevundimonas terrae</name>
    <dbReference type="NCBI Taxonomy" id="363631"/>
    <lineage>
        <taxon>Bacteria</taxon>
        <taxon>Pseudomonadati</taxon>
        <taxon>Pseudomonadota</taxon>
        <taxon>Alphaproteobacteria</taxon>
        <taxon>Caulobacterales</taxon>
        <taxon>Caulobacteraceae</taxon>
        <taxon>Brevundimonas</taxon>
    </lineage>
</organism>
<gene>
    <name evidence="2" type="ORF">GCM10009093_12470</name>
</gene>